<dbReference type="OrthoDB" id="2628515at2"/>
<sequence>MEFITKEHLFHKWEEKQVLKLSDLVQAIEEEFNVAVQLEGDDVGELDVHALANDPDVTRQIRMSREDREKGRIYSGEDGLHFLRQEIEEFECESDV</sequence>
<proteinExistence type="predicted"/>
<dbReference type="RefSeq" id="WP_090395983.1">
    <property type="nucleotide sequence ID" value="NZ_FNEN01000002.1"/>
</dbReference>
<evidence type="ECO:0000313" key="1">
    <source>
        <dbReference type="EMBL" id="SDI41710.1"/>
    </source>
</evidence>
<reference evidence="1 2" key="1">
    <citation type="submission" date="2016-10" db="EMBL/GenBank/DDBJ databases">
        <authorList>
            <person name="de Groot N.N."/>
        </authorList>
    </citation>
    <scope>NUCLEOTIDE SEQUENCE [LARGE SCALE GENOMIC DNA]</scope>
    <source>
        <strain evidence="1 2">DSM 21771</strain>
    </source>
</reference>
<evidence type="ECO:0000313" key="2">
    <source>
        <dbReference type="Proteomes" id="UP000198853"/>
    </source>
</evidence>
<name>A0A1G8KFR2_9BACI</name>
<dbReference type="AlphaFoldDB" id="A0A1G8KFR2"/>
<dbReference type="EMBL" id="FNEN01000002">
    <property type="protein sequence ID" value="SDI41710.1"/>
    <property type="molecule type" value="Genomic_DNA"/>
</dbReference>
<dbReference type="Proteomes" id="UP000198853">
    <property type="component" value="Unassembled WGS sequence"/>
</dbReference>
<accession>A0A1G8KFR2</accession>
<keyword evidence="2" id="KW-1185">Reference proteome</keyword>
<protein>
    <submittedName>
        <fullName evidence="1">Uncharacterized protein</fullName>
    </submittedName>
</protein>
<organism evidence="1 2">
    <name type="scientific">Natribacillus halophilus</name>
    <dbReference type="NCBI Taxonomy" id="549003"/>
    <lineage>
        <taxon>Bacteria</taxon>
        <taxon>Bacillati</taxon>
        <taxon>Bacillota</taxon>
        <taxon>Bacilli</taxon>
        <taxon>Bacillales</taxon>
        <taxon>Bacillaceae</taxon>
        <taxon>Natribacillus</taxon>
    </lineage>
</organism>
<gene>
    <name evidence="1" type="ORF">SAMN04488123_10251</name>
</gene>